<accession>A0A9K3H532</accession>
<dbReference type="EMBL" id="MNCJ02000330">
    <property type="protein sequence ID" value="KAF5765084.1"/>
    <property type="molecule type" value="Genomic_DNA"/>
</dbReference>
<reference evidence="1" key="1">
    <citation type="journal article" date="2017" name="Nature">
        <title>The sunflower genome provides insights into oil metabolism, flowering and Asterid evolution.</title>
        <authorList>
            <person name="Badouin H."/>
            <person name="Gouzy J."/>
            <person name="Grassa C.J."/>
            <person name="Murat F."/>
            <person name="Staton S.E."/>
            <person name="Cottret L."/>
            <person name="Lelandais-Briere C."/>
            <person name="Owens G.L."/>
            <person name="Carrere S."/>
            <person name="Mayjonade B."/>
            <person name="Legrand L."/>
            <person name="Gill N."/>
            <person name="Kane N.C."/>
            <person name="Bowers J.E."/>
            <person name="Hubner S."/>
            <person name="Bellec A."/>
            <person name="Berard A."/>
            <person name="Berges H."/>
            <person name="Blanchet N."/>
            <person name="Boniface M.C."/>
            <person name="Brunel D."/>
            <person name="Catrice O."/>
            <person name="Chaidir N."/>
            <person name="Claudel C."/>
            <person name="Donnadieu C."/>
            <person name="Faraut T."/>
            <person name="Fievet G."/>
            <person name="Helmstetter N."/>
            <person name="King M."/>
            <person name="Knapp S.J."/>
            <person name="Lai Z."/>
            <person name="Le Paslier M.C."/>
            <person name="Lippi Y."/>
            <person name="Lorenzon L."/>
            <person name="Mandel J.R."/>
            <person name="Marage G."/>
            <person name="Marchand G."/>
            <person name="Marquand E."/>
            <person name="Bret-Mestries E."/>
            <person name="Morien E."/>
            <person name="Nambeesan S."/>
            <person name="Nguyen T."/>
            <person name="Pegot-Espagnet P."/>
            <person name="Pouilly N."/>
            <person name="Raftis F."/>
            <person name="Sallet E."/>
            <person name="Schiex T."/>
            <person name="Thomas J."/>
            <person name="Vandecasteele C."/>
            <person name="Vares D."/>
            <person name="Vear F."/>
            <person name="Vautrin S."/>
            <person name="Crespi M."/>
            <person name="Mangin B."/>
            <person name="Burke J.M."/>
            <person name="Salse J."/>
            <person name="Munos S."/>
            <person name="Vincourt P."/>
            <person name="Rieseberg L.H."/>
            <person name="Langlade N.B."/>
        </authorList>
    </citation>
    <scope>NUCLEOTIDE SEQUENCE</scope>
    <source>
        <tissue evidence="1">Leaves</tissue>
    </source>
</reference>
<organism evidence="1 2">
    <name type="scientific">Helianthus annuus</name>
    <name type="common">Common sunflower</name>
    <dbReference type="NCBI Taxonomy" id="4232"/>
    <lineage>
        <taxon>Eukaryota</taxon>
        <taxon>Viridiplantae</taxon>
        <taxon>Streptophyta</taxon>
        <taxon>Embryophyta</taxon>
        <taxon>Tracheophyta</taxon>
        <taxon>Spermatophyta</taxon>
        <taxon>Magnoliopsida</taxon>
        <taxon>eudicotyledons</taxon>
        <taxon>Gunneridae</taxon>
        <taxon>Pentapetalae</taxon>
        <taxon>asterids</taxon>
        <taxon>campanulids</taxon>
        <taxon>Asterales</taxon>
        <taxon>Asteraceae</taxon>
        <taxon>Asteroideae</taxon>
        <taxon>Heliantheae alliance</taxon>
        <taxon>Heliantheae</taxon>
        <taxon>Helianthus</taxon>
    </lineage>
</organism>
<keyword evidence="2" id="KW-1185">Reference proteome</keyword>
<gene>
    <name evidence="1" type="ORF">HanXRQr2_Chr15g0699601</name>
</gene>
<dbReference type="AlphaFoldDB" id="A0A9K3H532"/>
<protein>
    <submittedName>
        <fullName evidence="1">Uncharacterized protein</fullName>
    </submittedName>
</protein>
<proteinExistence type="predicted"/>
<comment type="caution">
    <text evidence="1">The sequence shown here is derived from an EMBL/GenBank/DDBJ whole genome shotgun (WGS) entry which is preliminary data.</text>
</comment>
<evidence type="ECO:0000313" key="2">
    <source>
        <dbReference type="Proteomes" id="UP000215914"/>
    </source>
</evidence>
<name>A0A9K3H532_HELAN</name>
<dbReference type="Gramene" id="mRNA:HanXRQr2_Chr15g0699601">
    <property type="protein sequence ID" value="mRNA:HanXRQr2_Chr15g0699601"/>
    <property type="gene ID" value="HanXRQr2_Chr15g0699601"/>
</dbReference>
<dbReference type="Proteomes" id="UP000215914">
    <property type="component" value="Unassembled WGS sequence"/>
</dbReference>
<evidence type="ECO:0000313" key="1">
    <source>
        <dbReference type="EMBL" id="KAF5765084.1"/>
    </source>
</evidence>
<reference evidence="1" key="2">
    <citation type="submission" date="2020-06" db="EMBL/GenBank/DDBJ databases">
        <title>Helianthus annuus Genome sequencing and assembly Release 2.</title>
        <authorList>
            <person name="Gouzy J."/>
            <person name="Langlade N."/>
            <person name="Munos S."/>
        </authorList>
    </citation>
    <scope>NUCLEOTIDE SEQUENCE</scope>
    <source>
        <tissue evidence="1">Leaves</tissue>
    </source>
</reference>
<sequence>MVVNLYEQEVFVSIKSLGDSNLADFATAKYVDKVTPRSVSSLAGGWARYTQIDLPLLSLGPSMRTNGPMLFLSTHMIV</sequence>